<name>A0ABS8DGS5_9FIRM</name>
<organism evidence="1 2">
    <name type="scientific">Bariatricus massiliensis</name>
    <dbReference type="NCBI Taxonomy" id="1745713"/>
    <lineage>
        <taxon>Bacteria</taxon>
        <taxon>Bacillati</taxon>
        <taxon>Bacillota</taxon>
        <taxon>Clostridia</taxon>
        <taxon>Lachnospirales</taxon>
        <taxon>Lachnospiraceae</taxon>
        <taxon>Bariatricus</taxon>
    </lineage>
</organism>
<dbReference type="Proteomes" id="UP001299546">
    <property type="component" value="Unassembled WGS sequence"/>
</dbReference>
<keyword evidence="2" id="KW-1185">Reference proteome</keyword>
<protein>
    <submittedName>
        <fullName evidence="1">Uncharacterized protein</fullName>
    </submittedName>
</protein>
<evidence type="ECO:0000313" key="2">
    <source>
        <dbReference type="Proteomes" id="UP001299546"/>
    </source>
</evidence>
<accession>A0ABS8DGS5</accession>
<evidence type="ECO:0000313" key="1">
    <source>
        <dbReference type="EMBL" id="MCB7387009.1"/>
    </source>
</evidence>
<comment type="caution">
    <text evidence="1">The sequence shown here is derived from an EMBL/GenBank/DDBJ whole genome shotgun (WGS) entry which is preliminary data.</text>
</comment>
<dbReference type="RefSeq" id="WP_066735889.1">
    <property type="nucleotide sequence ID" value="NZ_JAJCIQ010000002.1"/>
</dbReference>
<sequence length="72" mass="8097">MAVLTGKNVLKPYIKKTTGYIKSLLSSQHVEMDNGKTLQFTIDEISNILTNKFSYKQIGNTVLKFESGVLMQ</sequence>
<gene>
    <name evidence="1" type="ORF">LIZ65_06875</name>
</gene>
<dbReference type="EMBL" id="JAJCIS010000002">
    <property type="protein sequence ID" value="MCB7387009.1"/>
    <property type="molecule type" value="Genomic_DNA"/>
</dbReference>
<reference evidence="1 2" key="1">
    <citation type="submission" date="2021-10" db="EMBL/GenBank/DDBJ databases">
        <title>Collection of gut derived symbiotic bacterial strains cultured from healthy donors.</title>
        <authorList>
            <person name="Lin H."/>
            <person name="Littmann E."/>
            <person name="Kohout C."/>
            <person name="Pamer E.G."/>
        </authorList>
    </citation>
    <scope>NUCLEOTIDE SEQUENCE [LARGE SCALE GENOMIC DNA]</scope>
    <source>
        <strain evidence="1 2">DFI.1.165</strain>
    </source>
</reference>
<proteinExistence type="predicted"/>